<dbReference type="Proteomes" id="UP000825890">
    <property type="component" value="Unassembled WGS sequence"/>
</dbReference>
<dbReference type="GeneID" id="68286150"/>
<feature type="domain" description="Methyltransferase" evidence="2">
    <location>
        <begin position="98"/>
        <end position="218"/>
    </location>
</feature>
<evidence type="ECO:0000313" key="3">
    <source>
        <dbReference type="EMBL" id="GIZ37115.1"/>
    </source>
</evidence>
<dbReference type="Gene3D" id="3.40.50.150">
    <property type="entry name" value="Vaccinia Virus protein VP39"/>
    <property type="match status" value="1"/>
</dbReference>
<dbReference type="EMBL" id="BOLY01000001">
    <property type="protein sequence ID" value="GIZ37115.1"/>
    <property type="molecule type" value="Genomic_DNA"/>
</dbReference>
<sequence>MGNLCSNAKNNHSSDHWGGNVGDGWPRSEKELQEEYTRYFKAKSALHWNDEEIGKEPLEPGPRGKKTKAETHCGYMIPTISELARAKRTDVKDDEMSDRLRILDVGCGSGEITVDVADMFPEARVIGLDVSAAMLESAKVYAERRGVKNVEFVKGNVFDLESCLKSNGDEHLTGSTSGKFDVIYTHQVVVHLSEPVEGLKKIVEMAKKGGAICLREGDLRSGRFWPDGDYSELQECFRTIIKVHEGNGGTADAGRRLKGWLKEAGVNDKEILTSTNVTSYDSPEGRREYGGHWPGRCTQGLFAERAMELGVSYETLEKWALAWKDWIEDEDAAFAMMHGEVIARVT</sequence>
<proteinExistence type="predicted"/>
<dbReference type="InterPro" id="IPR029063">
    <property type="entry name" value="SAM-dependent_MTases_sf"/>
</dbReference>
<dbReference type="InterPro" id="IPR025714">
    <property type="entry name" value="Methyltranfer_dom"/>
</dbReference>
<feature type="region of interest" description="Disordered" evidence="1">
    <location>
        <begin position="1"/>
        <end position="26"/>
    </location>
</feature>
<dbReference type="Pfam" id="PF13847">
    <property type="entry name" value="Methyltransf_31"/>
    <property type="match status" value="1"/>
</dbReference>
<feature type="compositionally biased region" description="Polar residues" evidence="1">
    <location>
        <begin position="1"/>
        <end position="11"/>
    </location>
</feature>
<dbReference type="AlphaFoldDB" id="A0A9P3CB35"/>
<protein>
    <recommendedName>
        <fullName evidence="2">Methyltransferase domain-containing protein</fullName>
    </recommendedName>
</protein>
<evidence type="ECO:0000259" key="2">
    <source>
        <dbReference type="Pfam" id="PF13847"/>
    </source>
</evidence>
<dbReference type="CDD" id="cd02440">
    <property type="entry name" value="AdoMet_MTases"/>
    <property type="match status" value="1"/>
</dbReference>
<dbReference type="OrthoDB" id="10017101at2759"/>
<keyword evidence="4" id="KW-1185">Reference proteome</keyword>
<evidence type="ECO:0000256" key="1">
    <source>
        <dbReference type="SAM" id="MobiDB-lite"/>
    </source>
</evidence>
<comment type="caution">
    <text evidence="3">The sequence shown here is derived from an EMBL/GenBank/DDBJ whole genome shotgun (WGS) entry which is preliminary data.</text>
</comment>
<dbReference type="RefSeq" id="XP_044651602.1">
    <property type="nucleotide sequence ID" value="XM_044795667.1"/>
</dbReference>
<organism evidence="3 4">
    <name type="scientific">Cercospora kikuchii</name>
    <dbReference type="NCBI Taxonomy" id="84275"/>
    <lineage>
        <taxon>Eukaryota</taxon>
        <taxon>Fungi</taxon>
        <taxon>Dikarya</taxon>
        <taxon>Ascomycota</taxon>
        <taxon>Pezizomycotina</taxon>
        <taxon>Dothideomycetes</taxon>
        <taxon>Dothideomycetidae</taxon>
        <taxon>Mycosphaerellales</taxon>
        <taxon>Mycosphaerellaceae</taxon>
        <taxon>Cercospora</taxon>
    </lineage>
</organism>
<accession>A0A9P3CB35</accession>
<dbReference type="PANTHER" id="PTHR43861">
    <property type="entry name" value="TRANS-ACONITATE 2-METHYLTRANSFERASE-RELATED"/>
    <property type="match status" value="1"/>
</dbReference>
<gene>
    <name evidence="3" type="ORF">CKM354_000057500</name>
</gene>
<name>A0A9P3CB35_9PEZI</name>
<reference evidence="3 4" key="1">
    <citation type="submission" date="2021-01" db="EMBL/GenBank/DDBJ databases">
        <title>Cercospora kikuchii MAFF 305040 whole genome shotgun sequence.</title>
        <authorList>
            <person name="Kashiwa T."/>
            <person name="Suzuki T."/>
        </authorList>
    </citation>
    <scope>NUCLEOTIDE SEQUENCE [LARGE SCALE GENOMIC DNA]</scope>
    <source>
        <strain evidence="3 4">MAFF 305040</strain>
    </source>
</reference>
<evidence type="ECO:0000313" key="4">
    <source>
        <dbReference type="Proteomes" id="UP000825890"/>
    </source>
</evidence>
<dbReference type="SUPFAM" id="SSF53335">
    <property type="entry name" value="S-adenosyl-L-methionine-dependent methyltransferases"/>
    <property type="match status" value="1"/>
</dbReference>